<comment type="caution">
    <text evidence="10">The sequence shown here is derived from an EMBL/GenBank/DDBJ whole genome shotgun (WGS) entry which is preliminary data.</text>
</comment>
<dbReference type="InterPro" id="IPR009003">
    <property type="entry name" value="Peptidase_S1_PA"/>
</dbReference>
<protein>
    <submittedName>
        <fullName evidence="10">S1 family peptidase</fullName>
    </submittedName>
</protein>
<reference evidence="10 11" key="1">
    <citation type="submission" date="2022-06" db="EMBL/GenBank/DDBJ databases">
        <title>Draft genome sequence of type strain Streptomyces rubrisoli DSM 42083.</title>
        <authorList>
            <person name="Duangmal K."/>
            <person name="Klaysubun C."/>
        </authorList>
    </citation>
    <scope>NUCLEOTIDE SEQUENCE [LARGE SCALE GENOMIC DNA]</scope>
    <source>
        <strain evidence="10 11">DSM 42083</strain>
    </source>
</reference>
<dbReference type="CDD" id="cd21112">
    <property type="entry name" value="alphaLP-like"/>
    <property type="match status" value="1"/>
</dbReference>
<evidence type="ECO:0000259" key="8">
    <source>
        <dbReference type="Pfam" id="PF00089"/>
    </source>
</evidence>
<dbReference type="InterPro" id="IPR033116">
    <property type="entry name" value="TRYPSIN_SER"/>
</dbReference>
<dbReference type="InterPro" id="IPR001316">
    <property type="entry name" value="Pept_S1A_streptogrisin"/>
</dbReference>
<keyword evidence="3" id="KW-0732">Signal</keyword>
<evidence type="ECO:0000256" key="6">
    <source>
        <dbReference type="ARBA" id="ARBA00023145"/>
    </source>
</evidence>
<dbReference type="PIRSF" id="PIRSF001134">
    <property type="entry name" value="Streptogrisin"/>
    <property type="match status" value="1"/>
</dbReference>
<proteinExistence type="inferred from homology"/>
<evidence type="ECO:0000259" key="9">
    <source>
        <dbReference type="Pfam" id="PF02983"/>
    </source>
</evidence>
<keyword evidence="4" id="KW-0378">Hydrolase</keyword>
<dbReference type="PROSITE" id="PS00135">
    <property type="entry name" value="TRYPSIN_SER"/>
    <property type="match status" value="1"/>
</dbReference>
<dbReference type="Gene3D" id="2.40.10.10">
    <property type="entry name" value="Trypsin-like serine proteases"/>
    <property type="match status" value="2"/>
</dbReference>
<accession>A0ABT1P8N7</accession>
<dbReference type="InterPro" id="IPR001254">
    <property type="entry name" value="Trypsin_dom"/>
</dbReference>
<feature type="domain" description="Peptidase S1" evidence="8">
    <location>
        <begin position="181"/>
        <end position="352"/>
    </location>
</feature>
<evidence type="ECO:0000256" key="7">
    <source>
        <dbReference type="ARBA" id="ARBA00023157"/>
    </source>
</evidence>
<keyword evidence="11" id="KW-1185">Reference proteome</keyword>
<dbReference type="PROSITE" id="PS00134">
    <property type="entry name" value="TRYPSIN_HIS"/>
    <property type="match status" value="1"/>
</dbReference>
<dbReference type="Pfam" id="PF02983">
    <property type="entry name" value="Pro_Al_protease"/>
    <property type="match status" value="1"/>
</dbReference>
<name>A0ABT1P8N7_9ACTN</name>
<keyword evidence="7" id="KW-1015">Disulfide bond</keyword>
<evidence type="ECO:0000256" key="5">
    <source>
        <dbReference type="ARBA" id="ARBA00022825"/>
    </source>
</evidence>
<keyword evidence="5" id="KW-0720">Serine protease</keyword>
<evidence type="ECO:0000313" key="11">
    <source>
        <dbReference type="Proteomes" id="UP001206206"/>
    </source>
</evidence>
<feature type="domain" description="Peptidase S1A alpha-lytic prodomain" evidence="9">
    <location>
        <begin position="108"/>
        <end position="160"/>
    </location>
</feature>
<evidence type="ECO:0000256" key="3">
    <source>
        <dbReference type="ARBA" id="ARBA00022729"/>
    </source>
</evidence>
<dbReference type="PRINTS" id="PR00861">
    <property type="entry name" value="ALYTICPTASE"/>
</dbReference>
<comment type="similarity">
    <text evidence="1">Belongs to the peptidase S1 family.</text>
</comment>
<dbReference type="RefSeq" id="WP_255925730.1">
    <property type="nucleotide sequence ID" value="NZ_JANFNH010000004.1"/>
</dbReference>
<keyword evidence="6" id="KW-0865">Zymogen</keyword>
<dbReference type="InterPro" id="IPR018114">
    <property type="entry name" value="TRYPSIN_HIS"/>
</dbReference>
<evidence type="ECO:0000256" key="1">
    <source>
        <dbReference type="ARBA" id="ARBA00007664"/>
    </source>
</evidence>
<dbReference type="InterPro" id="IPR043504">
    <property type="entry name" value="Peptidase_S1_PA_chymotrypsin"/>
</dbReference>
<keyword evidence="2" id="KW-0645">Protease</keyword>
<dbReference type="SUPFAM" id="SSF50494">
    <property type="entry name" value="Trypsin-like serine proteases"/>
    <property type="match status" value="1"/>
</dbReference>
<dbReference type="EMBL" id="JANFNH010000004">
    <property type="protein sequence ID" value="MCQ4041729.1"/>
    <property type="molecule type" value="Genomic_DNA"/>
</dbReference>
<dbReference type="Pfam" id="PF00089">
    <property type="entry name" value="Trypsin"/>
    <property type="match status" value="1"/>
</dbReference>
<dbReference type="Proteomes" id="UP001206206">
    <property type="component" value="Unassembled WGS sequence"/>
</dbReference>
<evidence type="ECO:0000256" key="4">
    <source>
        <dbReference type="ARBA" id="ARBA00022801"/>
    </source>
</evidence>
<evidence type="ECO:0000313" key="10">
    <source>
        <dbReference type="EMBL" id="MCQ4041729.1"/>
    </source>
</evidence>
<dbReference type="InterPro" id="IPR004236">
    <property type="entry name" value="Pept_S1_alpha_lytic"/>
</dbReference>
<gene>
    <name evidence="10" type="ORF">NON19_06740</name>
</gene>
<sequence length="363" mass="37220">MRIKRSVHHRRPVHHRPRLERRALATAVSCGLLAAAVIALPAADTAEATPENSDIPASAAALASALGSTTTAGAYYDSADRATVVNVTSQAAARSVRAAGALPRLVRHSAAQLDAVGAHLRSLDIPGTAWSVDPRSDQLVVSADRAVTPAQFAALRATATRYGDEVRVRRVDGRFARLLGSGDPVYGGGFRCSVGFNVHKGGVRYFLTAGHCGKAAVKWYADPLQSKVVGTTVDYTFPGQDYALVRYANPGPSPSVSASGQAFTKAADPYVGEPVKRRGSTSGVHSGAVTGLNATVDYGGGDVVSGLIQTDVCAEPGDSGGALYAGNTALGLTSGGSGNCLLGGTTYYQPVTGALAHYGVSIG</sequence>
<organism evidence="10 11">
    <name type="scientific">Streptantibioticus rubrisoli</name>
    <dbReference type="NCBI Taxonomy" id="1387313"/>
    <lineage>
        <taxon>Bacteria</taxon>
        <taxon>Bacillati</taxon>
        <taxon>Actinomycetota</taxon>
        <taxon>Actinomycetes</taxon>
        <taxon>Kitasatosporales</taxon>
        <taxon>Streptomycetaceae</taxon>
        <taxon>Streptantibioticus</taxon>
    </lineage>
</organism>
<evidence type="ECO:0000256" key="2">
    <source>
        <dbReference type="ARBA" id="ARBA00022670"/>
    </source>
</evidence>